<dbReference type="PANTHER" id="PTHR46390:SF1">
    <property type="entry name" value="MANNOSE-1-PHOSPHATE GUANYLYLTRANSFERASE"/>
    <property type="match status" value="1"/>
</dbReference>
<dbReference type="Pfam" id="PF00483">
    <property type="entry name" value="NTP_transferase"/>
    <property type="match status" value="1"/>
</dbReference>
<gene>
    <name evidence="3" type="ORF">AVDCRST_MAG87-3305</name>
</gene>
<dbReference type="InterPro" id="IPR029044">
    <property type="entry name" value="Nucleotide-diphossugar_trans"/>
</dbReference>
<dbReference type="InterPro" id="IPR054566">
    <property type="entry name" value="ManC/GMP-like_b-helix"/>
</dbReference>
<evidence type="ECO:0000259" key="1">
    <source>
        <dbReference type="Pfam" id="PF00483"/>
    </source>
</evidence>
<dbReference type="GO" id="GO:0004475">
    <property type="term" value="F:mannose-1-phosphate guanylyltransferase (GTP) activity"/>
    <property type="evidence" value="ECO:0007669"/>
    <property type="project" value="UniProtKB-EC"/>
</dbReference>
<evidence type="ECO:0000259" key="2">
    <source>
        <dbReference type="Pfam" id="PF22640"/>
    </source>
</evidence>
<evidence type="ECO:0000313" key="3">
    <source>
        <dbReference type="EMBL" id="CAA9580597.1"/>
    </source>
</evidence>
<sequence>MERGDRVLLSTPDGDVYRAAQFVEKPDLERARAYIESGRFLWNASMFVWRVDTFLAELRTFLPDLWDGLSQIVAASSTAQQDAVIGEIWPRLEDVTVDTGIMERSERVAVVPTEMGWSDVGDWHGLGALLAQDESGNSVRGDIMSTDCSNSVVWSDTGRIISLVGLDSIIVVDTADALLVAHRSQAQLVRSTVAQLKELNRIKLL</sequence>
<keyword evidence="3" id="KW-0548">Nucleotidyltransferase</keyword>
<feature type="domain" description="Nucleotidyl transferase" evidence="1">
    <location>
        <begin position="17"/>
        <end position="129"/>
    </location>
</feature>
<accession>A0A6J4VQZ3</accession>
<dbReference type="PANTHER" id="PTHR46390">
    <property type="entry name" value="MANNOSE-1-PHOSPHATE GUANYLYLTRANSFERASE"/>
    <property type="match status" value="1"/>
</dbReference>
<dbReference type="AlphaFoldDB" id="A0A6J4VQZ3"/>
<dbReference type="Gene3D" id="3.90.550.10">
    <property type="entry name" value="Spore Coat Polysaccharide Biosynthesis Protein SpsA, Chain A"/>
    <property type="match status" value="1"/>
</dbReference>
<feature type="domain" description="MannoseP isomerase/GMP-like beta-helix" evidence="2">
    <location>
        <begin position="144"/>
        <end position="196"/>
    </location>
</feature>
<dbReference type="EMBL" id="CADCWJ010000726">
    <property type="protein sequence ID" value="CAA9580597.1"/>
    <property type="molecule type" value="Genomic_DNA"/>
</dbReference>
<dbReference type="EC" id="2.7.7.13" evidence="3"/>
<dbReference type="InterPro" id="IPR011051">
    <property type="entry name" value="RmlC_Cupin_sf"/>
</dbReference>
<name>A0A6J4VQZ3_9BACT</name>
<reference evidence="3" key="1">
    <citation type="submission" date="2020-02" db="EMBL/GenBank/DDBJ databases">
        <authorList>
            <person name="Meier V. D."/>
        </authorList>
    </citation>
    <scope>NUCLEOTIDE SEQUENCE</scope>
    <source>
        <strain evidence="3">AVDCRST_MAG87</strain>
    </source>
</reference>
<dbReference type="SUPFAM" id="SSF51182">
    <property type="entry name" value="RmlC-like cupins"/>
    <property type="match status" value="1"/>
</dbReference>
<organism evidence="3">
    <name type="scientific">uncultured Thermomicrobiales bacterium</name>
    <dbReference type="NCBI Taxonomy" id="1645740"/>
    <lineage>
        <taxon>Bacteria</taxon>
        <taxon>Pseudomonadati</taxon>
        <taxon>Thermomicrobiota</taxon>
        <taxon>Thermomicrobia</taxon>
        <taxon>Thermomicrobiales</taxon>
        <taxon>environmental samples</taxon>
    </lineage>
</organism>
<dbReference type="InterPro" id="IPR005835">
    <property type="entry name" value="NTP_transferase_dom"/>
</dbReference>
<keyword evidence="3" id="KW-0808">Transferase</keyword>
<dbReference type="Pfam" id="PF22640">
    <property type="entry name" value="ManC_GMP_beta-helix"/>
    <property type="match status" value="1"/>
</dbReference>
<proteinExistence type="predicted"/>
<dbReference type="InterPro" id="IPR051161">
    <property type="entry name" value="Mannose-6P_isomerase_type2"/>
</dbReference>
<dbReference type="GO" id="GO:0009298">
    <property type="term" value="P:GDP-mannose biosynthetic process"/>
    <property type="evidence" value="ECO:0007669"/>
    <property type="project" value="TreeGrafter"/>
</dbReference>
<protein>
    <submittedName>
        <fullName evidence="3">Mannose-1-phosphate guanylyltransferase</fullName>
        <ecNumber evidence="3">2.7.7.13</ecNumber>
    </submittedName>
</protein>